<evidence type="ECO:0000256" key="1">
    <source>
        <dbReference type="ARBA" id="ARBA00023157"/>
    </source>
</evidence>
<dbReference type="AlphaFoldDB" id="A0A068F665"/>
<dbReference type="CDD" id="cd00190">
    <property type="entry name" value="Tryp_SPc"/>
    <property type="match status" value="1"/>
</dbReference>
<evidence type="ECO:0000313" key="5">
    <source>
        <dbReference type="EMBL" id="AID60292.1"/>
    </source>
</evidence>
<dbReference type="PROSITE" id="PS00134">
    <property type="entry name" value="TRYPSIN_HIS"/>
    <property type="match status" value="1"/>
</dbReference>
<feature type="domain" description="Peptidase S1" evidence="4">
    <location>
        <begin position="45"/>
        <end position="321"/>
    </location>
</feature>
<dbReference type="GeneID" id="111049257"/>
<dbReference type="RefSeq" id="XP_039290867.1">
    <property type="nucleotide sequence ID" value="XM_039434933.1"/>
</dbReference>
<dbReference type="EMBL" id="KJ512069">
    <property type="protein sequence ID" value="AID60292.1"/>
    <property type="molecule type" value="mRNA"/>
</dbReference>
<dbReference type="InterPro" id="IPR051487">
    <property type="entry name" value="Ser/Thr_Proteases_Immune/Dev"/>
</dbReference>
<dbReference type="FunFam" id="2.40.10.10:FF:000068">
    <property type="entry name" value="transmembrane protease serine 2"/>
    <property type="match status" value="1"/>
</dbReference>
<evidence type="ECO:0000256" key="3">
    <source>
        <dbReference type="SAM" id="SignalP"/>
    </source>
</evidence>
<dbReference type="RefSeq" id="XP_039290868.1">
    <property type="nucleotide sequence ID" value="XM_039434934.1"/>
</dbReference>
<sequence length="323" mass="36779">MGLRTYILLVFLPGLVLSQGIDQHRNFNLINDEKCGISNPIERQIHHGAKASLGQFPWMVLIEKQTKEIDETNQESYYQSKCGGTILNSKYILTAAHCFWFDERTTLLDADFIVPDCTRPGDVGRVIHKHEEVILHPGYDITTDFINDIALIRVKGRIIFNDMVAPICLEHGRLLEENYAGVLGSVAGFGYIEFKDTFSDLPGRNNPVCTQDLHYLPNYPILDDEKCWDEIQTCCRDLVENLNRSILPSQICAGGQVEKFTTVGDSGSPLMVLQSEGAEPPRYYQVGIVSYARLVPVFKHRFPTVYCRVRFYLEWILDNMKPL</sequence>
<dbReference type="OrthoDB" id="6609004at2759"/>
<dbReference type="Gene3D" id="2.40.10.10">
    <property type="entry name" value="Trypsin-like serine proteases"/>
    <property type="match status" value="1"/>
</dbReference>
<dbReference type="InterPro" id="IPR043504">
    <property type="entry name" value="Peptidase_S1_PA_chymotrypsin"/>
</dbReference>
<dbReference type="GO" id="GO:0004252">
    <property type="term" value="F:serine-type endopeptidase activity"/>
    <property type="evidence" value="ECO:0007669"/>
    <property type="project" value="InterPro"/>
</dbReference>
<name>A0A068F665_NILLU</name>
<feature type="chain" id="PRO_5001650431" evidence="3">
    <location>
        <begin position="19"/>
        <end position="323"/>
    </location>
</feature>
<feature type="signal peptide" evidence="3">
    <location>
        <begin position="1"/>
        <end position="18"/>
    </location>
</feature>
<evidence type="ECO:0000313" key="6">
    <source>
        <dbReference type="EMBL" id="APA33884.1"/>
    </source>
</evidence>
<protein>
    <submittedName>
        <fullName evidence="5">Easter-8</fullName>
    </submittedName>
    <submittedName>
        <fullName evidence="6">Seminal fluid protein</fullName>
    </submittedName>
</protein>
<dbReference type="InterPro" id="IPR009003">
    <property type="entry name" value="Peptidase_S1_PA"/>
</dbReference>
<dbReference type="InterPro" id="IPR018114">
    <property type="entry name" value="TRYPSIN_HIS"/>
</dbReference>
<dbReference type="SUPFAM" id="SSF50494">
    <property type="entry name" value="Trypsin-like serine proteases"/>
    <property type="match status" value="1"/>
</dbReference>
<dbReference type="RefSeq" id="XP_039290869.1">
    <property type="nucleotide sequence ID" value="XM_039434935.1"/>
</dbReference>
<accession>A0A068F665</accession>
<proteinExistence type="evidence at transcript level"/>
<dbReference type="RefSeq" id="XP_039290870.1">
    <property type="nucleotide sequence ID" value="XM_039434936.1"/>
</dbReference>
<dbReference type="PROSITE" id="PS50240">
    <property type="entry name" value="TRYPSIN_DOM"/>
    <property type="match status" value="1"/>
</dbReference>
<reference evidence="6" key="3">
    <citation type="journal article" date="2016" name="BMC Genomics">
        <title>Seminal fluid protein genes of the brown planthopper, Nilaparvata lugens.</title>
        <authorList>
            <person name="Yu B."/>
            <person name="Li D.T."/>
            <person name="Lu J.B."/>
            <person name="Zhang W.X."/>
            <person name="Zhang C.X."/>
        </authorList>
    </citation>
    <scope>NUCLEOTIDE SEQUENCE</scope>
    <source>
        <strain evidence="6">NlSFP_secreted_comp34752</strain>
    </source>
</reference>
<dbReference type="InterPro" id="IPR001314">
    <property type="entry name" value="Peptidase_S1A"/>
</dbReference>
<keyword evidence="1" id="KW-1015">Disulfide bond</keyword>
<dbReference type="PANTHER" id="PTHR24256">
    <property type="entry name" value="TRYPTASE-RELATED"/>
    <property type="match status" value="1"/>
</dbReference>
<evidence type="ECO:0000259" key="4">
    <source>
        <dbReference type="PROSITE" id="PS50240"/>
    </source>
</evidence>
<organism evidence="5">
    <name type="scientific">Nilaparvata lugens</name>
    <name type="common">Brown planthopper</name>
    <dbReference type="NCBI Taxonomy" id="108931"/>
    <lineage>
        <taxon>Eukaryota</taxon>
        <taxon>Metazoa</taxon>
        <taxon>Ecdysozoa</taxon>
        <taxon>Arthropoda</taxon>
        <taxon>Hexapoda</taxon>
        <taxon>Insecta</taxon>
        <taxon>Pterygota</taxon>
        <taxon>Neoptera</taxon>
        <taxon>Paraneoptera</taxon>
        <taxon>Hemiptera</taxon>
        <taxon>Auchenorrhyncha</taxon>
        <taxon>Fulgoroidea</taxon>
        <taxon>Delphacidae</taxon>
        <taxon>Delphacinae</taxon>
        <taxon>Nilaparvata</taxon>
    </lineage>
</organism>
<reference evidence="5" key="1">
    <citation type="journal article" date="2014" name="BMC Genomics">
        <title>Genomic insights into the serine protease gene family and expression profile analysis in the planthopper, Nilaparvata lugens.</title>
        <authorList>
            <person name="Bao Y.Y."/>
            <person name="Qin X."/>
            <person name="Yu B."/>
            <person name="Chen L.B."/>
            <person name="Wang Z.C."/>
            <person name="Zhang C.X."/>
        </authorList>
    </citation>
    <scope>NUCLEOTIDE SEQUENCE</scope>
</reference>
<dbReference type="Pfam" id="PF00089">
    <property type="entry name" value="Trypsin"/>
    <property type="match status" value="1"/>
</dbReference>
<dbReference type="InterPro" id="IPR001254">
    <property type="entry name" value="Trypsin_dom"/>
</dbReference>
<reference evidence="5" key="2">
    <citation type="submission" date="2014-02" db="EMBL/GenBank/DDBJ databases">
        <authorList>
            <person name="Bao Y.-Y."/>
            <person name="Zhang C.-X."/>
        </authorList>
    </citation>
    <scope>NUCLEOTIDE SEQUENCE</scope>
</reference>
<dbReference type="PRINTS" id="PR00722">
    <property type="entry name" value="CHYMOTRYPSIN"/>
</dbReference>
<dbReference type="EMBL" id="KU932248">
    <property type="protein sequence ID" value="APA33884.1"/>
    <property type="molecule type" value="mRNA"/>
</dbReference>
<comment type="similarity">
    <text evidence="2">Belongs to the peptidase S1 family. CLIP subfamily.</text>
</comment>
<evidence type="ECO:0000256" key="2">
    <source>
        <dbReference type="ARBA" id="ARBA00024195"/>
    </source>
</evidence>
<keyword evidence="3" id="KW-0732">Signal</keyword>
<dbReference type="GO" id="GO:0006508">
    <property type="term" value="P:proteolysis"/>
    <property type="evidence" value="ECO:0007669"/>
    <property type="project" value="InterPro"/>
</dbReference>
<dbReference type="SMART" id="SM00020">
    <property type="entry name" value="Tryp_SPc"/>
    <property type="match status" value="1"/>
</dbReference>